<protein>
    <submittedName>
        <fullName evidence="1">Uncharacterized protein</fullName>
    </submittedName>
</protein>
<keyword evidence="2" id="KW-1185">Reference proteome</keyword>
<organism evidence="1 2">
    <name type="scientific">Ancylostoma ceylanicum</name>
    <dbReference type="NCBI Taxonomy" id="53326"/>
    <lineage>
        <taxon>Eukaryota</taxon>
        <taxon>Metazoa</taxon>
        <taxon>Ecdysozoa</taxon>
        <taxon>Nematoda</taxon>
        <taxon>Chromadorea</taxon>
        <taxon>Rhabditida</taxon>
        <taxon>Rhabditina</taxon>
        <taxon>Rhabditomorpha</taxon>
        <taxon>Strongyloidea</taxon>
        <taxon>Ancylostomatidae</taxon>
        <taxon>Ancylostomatinae</taxon>
        <taxon>Ancylostoma</taxon>
    </lineage>
</organism>
<name>A0A016T8W3_9BILA</name>
<evidence type="ECO:0000313" key="1">
    <source>
        <dbReference type="EMBL" id="EYB99029.1"/>
    </source>
</evidence>
<gene>
    <name evidence="1" type="primary">Acey_s0126.g1361</name>
    <name evidence="1" type="ORF">Y032_0126g1361</name>
</gene>
<reference evidence="2" key="1">
    <citation type="journal article" date="2015" name="Nat. Genet.">
        <title>The genome and transcriptome of the zoonotic hookworm Ancylostoma ceylanicum identify infection-specific gene families.</title>
        <authorList>
            <person name="Schwarz E.M."/>
            <person name="Hu Y."/>
            <person name="Antoshechkin I."/>
            <person name="Miller M.M."/>
            <person name="Sternberg P.W."/>
            <person name="Aroian R.V."/>
        </authorList>
    </citation>
    <scope>NUCLEOTIDE SEQUENCE</scope>
    <source>
        <strain evidence="2">HY135</strain>
    </source>
</reference>
<accession>A0A016T8W3</accession>
<dbReference type="Proteomes" id="UP000024635">
    <property type="component" value="Unassembled WGS sequence"/>
</dbReference>
<comment type="caution">
    <text evidence="1">The sequence shown here is derived from an EMBL/GenBank/DDBJ whole genome shotgun (WGS) entry which is preliminary data.</text>
</comment>
<proteinExistence type="predicted"/>
<sequence>MVRIPYITLYIIPYIALDQESHTKPTTWRTPLPSSASTTISLQVGGNSFCSTYRCDWPAAGYTVSDSPRK</sequence>
<evidence type="ECO:0000313" key="2">
    <source>
        <dbReference type="Proteomes" id="UP000024635"/>
    </source>
</evidence>
<dbReference type="AlphaFoldDB" id="A0A016T8W3"/>
<dbReference type="EMBL" id="JARK01001462">
    <property type="protein sequence ID" value="EYB99029.1"/>
    <property type="molecule type" value="Genomic_DNA"/>
</dbReference>